<dbReference type="InterPro" id="IPR036926">
    <property type="entry name" value="Thymidate_synth/dCMP_Mease_sf"/>
</dbReference>
<evidence type="ECO:0000313" key="3">
    <source>
        <dbReference type="EMBL" id="OQB74801.1"/>
    </source>
</evidence>
<dbReference type="AlphaFoldDB" id="A0A1V6CD22"/>
<reference evidence="3" key="1">
    <citation type="submission" date="2017-02" db="EMBL/GenBank/DDBJ databases">
        <title>Delving into the versatile metabolic prowess of the omnipresent phylum Bacteroidetes.</title>
        <authorList>
            <person name="Nobu M.K."/>
            <person name="Mei R."/>
            <person name="Narihiro T."/>
            <person name="Kuroda K."/>
            <person name="Liu W.-T."/>
        </authorList>
    </citation>
    <scope>NUCLEOTIDE SEQUENCE</scope>
    <source>
        <strain evidence="3">ADurb.Bin131</strain>
    </source>
</reference>
<accession>A0A1V6CD22</accession>
<dbReference type="EMBL" id="MWDQ01000028">
    <property type="protein sequence ID" value="OQB74801.1"/>
    <property type="molecule type" value="Genomic_DNA"/>
</dbReference>
<dbReference type="InterPro" id="IPR023451">
    <property type="entry name" value="Thymidate_synth/dCMP_Mease_dom"/>
</dbReference>
<protein>
    <submittedName>
        <fullName evidence="3">Thymidylate synthase</fullName>
    </submittedName>
</protein>
<dbReference type="SUPFAM" id="SSF55831">
    <property type="entry name" value="Thymidylate synthase/dCMP hydroxymethylase"/>
    <property type="match status" value="1"/>
</dbReference>
<dbReference type="Proteomes" id="UP000485562">
    <property type="component" value="Unassembled WGS sequence"/>
</dbReference>
<name>A0A1V6CD22_UNCT6</name>
<keyword evidence="1" id="KW-0808">Transferase</keyword>
<proteinExistence type="predicted"/>
<dbReference type="Pfam" id="PF00303">
    <property type="entry name" value="Thymidylat_synt"/>
    <property type="match status" value="1"/>
</dbReference>
<sequence length="277" mass="32665">MRANVCIVEGKTIAEVWEKSVMTLWEKGGNIPTEYDSPGDPQSRDATMIMVINEPFSEPRIHLGFPGGMEDLEKYRQEIVFGVHDHWIKPEEGKWTYTYHQRLFNYPSEKTVNQIEYIINKLSQTFYSRRAQAITWVPSYDPKTDDPPCLQRIWCRLVPEDGNIFLRMNTHWRSRDAYRAAYMNLFGLTELQKYIADEISKKTGKKIFVGPYVDITDSYHIYGSNFDDFQARFLKMMKERDFYNEDRLKSRTMKSDDPAAIAGFEYGREQIMNEKRP</sequence>
<feature type="domain" description="Thymidylate synthase/dCMP hydroxymethylase" evidence="2">
    <location>
        <begin position="83"/>
        <end position="232"/>
    </location>
</feature>
<comment type="caution">
    <text evidence="3">The sequence shown here is derived from an EMBL/GenBank/DDBJ whole genome shotgun (WGS) entry which is preliminary data.</text>
</comment>
<dbReference type="GO" id="GO:0016740">
    <property type="term" value="F:transferase activity"/>
    <property type="evidence" value="ECO:0007669"/>
    <property type="project" value="UniProtKB-KW"/>
</dbReference>
<dbReference type="Gene3D" id="3.30.572.10">
    <property type="entry name" value="Thymidylate synthase/dCMP hydroxymethylase domain"/>
    <property type="match status" value="1"/>
</dbReference>
<evidence type="ECO:0000259" key="2">
    <source>
        <dbReference type="Pfam" id="PF00303"/>
    </source>
</evidence>
<gene>
    <name evidence="3" type="ORF">BWX89_00372</name>
</gene>
<evidence type="ECO:0000256" key="1">
    <source>
        <dbReference type="ARBA" id="ARBA00022679"/>
    </source>
</evidence>
<organism evidence="3">
    <name type="scientific">candidate division TA06 bacterium ADurb.Bin131</name>
    <dbReference type="NCBI Taxonomy" id="1852827"/>
    <lineage>
        <taxon>Bacteria</taxon>
        <taxon>Bacteria division TA06</taxon>
    </lineage>
</organism>